<organism evidence="1 2">
    <name type="scientific">Stachybotrys elegans</name>
    <dbReference type="NCBI Taxonomy" id="80388"/>
    <lineage>
        <taxon>Eukaryota</taxon>
        <taxon>Fungi</taxon>
        <taxon>Dikarya</taxon>
        <taxon>Ascomycota</taxon>
        <taxon>Pezizomycotina</taxon>
        <taxon>Sordariomycetes</taxon>
        <taxon>Hypocreomycetidae</taxon>
        <taxon>Hypocreales</taxon>
        <taxon>Stachybotryaceae</taxon>
        <taxon>Stachybotrys</taxon>
    </lineage>
</organism>
<comment type="caution">
    <text evidence="1">The sequence shown here is derived from an EMBL/GenBank/DDBJ whole genome shotgun (WGS) entry which is preliminary data.</text>
</comment>
<reference evidence="1" key="1">
    <citation type="journal article" date="2021" name="Nat. Commun.">
        <title>Genetic determinants of endophytism in the Arabidopsis root mycobiome.</title>
        <authorList>
            <person name="Mesny F."/>
            <person name="Miyauchi S."/>
            <person name="Thiergart T."/>
            <person name="Pickel B."/>
            <person name="Atanasova L."/>
            <person name="Karlsson M."/>
            <person name="Huettel B."/>
            <person name="Barry K.W."/>
            <person name="Haridas S."/>
            <person name="Chen C."/>
            <person name="Bauer D."/>
            <person name="Andreopoulos W."/>
            <person name="Pangilinan J."/>
            <person name="LaButti K."/>
            <person name="Riley R."/>
            <person name="Lipzen A."/>
            <person name="Clum A."/>
            <person name="Drula E."/>
            <person name="Henrissat B."/>
            <person name="Kohler A."/>
            <person name="Grigoriev I.V."/>
            <person name="Martin F.M."/>
            <person name="Hacquard S."/>
        </authorList>
    </citation>
    <scope>NUCLEOTIDE SEQUENCE</scope>
    <source>
        <strain evidence="1">MPI-CAGE-CH-0235</strain>
    </source>
</reference>
<evidence type="ECO:0000313" key="2">
    <source>
        <dbReference type="Proteomes" id="UP000813444"/>
    </source>
</evidence>
<protein>
    <submittedName>
        <fullName evidence="1">Uncharacterized protein</fullName>
    </submittedName>
</protein>
<dbReference type="AlphaFoldDB" id="A0A8K0WY66"/>
<dbReference type="Proteomes" id="UP000813444">
    <property type="component" value="Unassembled WGS sequence"/>
</dbReference>
<evidence type="ECO:0000313" key="1">
    <source>
        <dbReference type="EMBL" id="KAH7329204.1"/>
    </source>
</evidence>
<keyword evidence="2" id="KW-1185">Reference proteome</keyword>
<name>A0A8K0WY66_9HYPO</name>
<accession>A0A8K0WY66</accession>
<proteinExistence type="predicted"/>
<gene>
    <name evidence="1" type="ORF">B0I35DRAFT_419618</name>
</gene>
<dbReference type="EMBL" id="JAGPNK010000001">
    <property type="protein sequence ID" value="KAH7329204.1"/>
    <property type="molecule type" value="Genomic_DNA"/>
</dbReference>
<sequence length="208" mass="23462">MPYTKICVSLTIGTERALLGPSVLFHLQLGTHTCMYTLPKSHTRIYTWCQGFDSSTAAAHRALRPRYRVRFQCLAISFPSGYRIPTKDGIVNPTSWLRYLDKASMSPLRLCAHATNMTQKVLFFKTPAIPQALGARRIHPAGYSVPPIMNLQDCFSIAGDLEEMKISQGSSQEWSYRRVLSATVFHTHHLLGPYLLPIYIHTHGHHPS</sequence>